<dbReference type="Gene3D" id="3.40.50.10860">
    <property type="entry name" value="Leucine Dehydrogenase, chain A, domain 1"/>
    <property type="match status" value="1"/>
</dbReference>
<evidence type="ECO:0000256" key="8">
    <source>
        <dbReference type="HAMAP-Rule" id="MF_01576"/>
    </source>
</evidence>
<dbReference type="AlphaFoldDB" id="A0A1B1TE55"/>
<keyword evidence="8" id="KW-0658">Purine biosynthesis</keyword>
<dbReference type="GO" id="GO:0006164">
    <property type="term" value="P:purine nucleotide biosynthetic process"/>
    <property type="evidence" value="ECO:0007669"/>
    <property type="project" value="UniProtKB-KW"/>
</dbReference>
<dbReference type="GO" id="GO:0005829">
    <property type="term" value="C:cytosol"/>
    <property type="evidence" value="ECO:0007669"/>
    <property type="project" value="TreeGrafter"/>
</dbReference>
<dbReference type="SUPFAM" id="SSF51735">
    <property type="entry name" value="NAD(P)-binding Rossmann-fold domains"/>
    <property type="match status" value="1"/>
</dbReference>
<comment type="caution">
    <text evidence="8">Lacks conserved residue(s) required for the propagation of feature annotation.</text>
</comment>
<evidence type="ECO:0000256" key="5">
    <source>
        <dbReference type="ARBA" id="ARBA00022857"/>
    </source>
</evidence>
<dbReference type="EC" id="3.5.4.9" evidence="8"/>
<dbReference type="NCBIfam" id="NF010783">
    <property type="entry name" value="PRK14186.1"/>
    <property type="match status" value="1"/>
</dbReference>
<evidence type="ECO:0000256" key="2">
    <source>
        <dbReference type="ARBA" id="ARBA00011738"/>
    </source>
</evidence>
<feature type="domain" description="Tetrahydrofolate dehydrogenase/cyclohydrolase NAD(P)-binding" evidence="10">
    <location>
        <begin position="140"/>
        <end position="289"/>
    </location>
</feature>
<keyword evidence="4 8" id="KW-0378">Hydrolase</keyword>
<dbReference type="InterPro" id="IPR000672">
    <property type="entry name" value="THF_DH/CycHdrlase"/>
</dbReference>
<dbReference type="EC" id="1.5.1.5" evidence="8"/>
<dbReference type="InterPro" id="IPR020867">
    <property type="entry name" value="THF_DH/CycHdrlase_CS"/>
</dbReference>
<reference evidence="11" key="2">
    <citation type="journal article" date="2015" name="ISME J.">
        <title>A new class of marine Euryarchaeota group II from the Mediterranean deep chlorophyll maximum.</title>
        <authorList>
            <person name="Martin-Cuadrado A.B."/>
            <person name="Garcia-Heredia I."/>
            <person name="Molto A.G."/>
            <person name="Lopez-Ubeda R."/>
            <person name="Kimes N."/>
            <person name="Lopez-Garcia P."/>
            <person name="Moreira D."/>
            <person name="Rodriguez-Valera F."/>
        </authorList>
    </citation>
    <scope>NUCLEOTIDE SEQUENCE</scope>
</reference>
<keyword evidence="5 8" id="KW-0521">NADP</keyword>
<reference evidence="11" key="1">
    <citation type="submission" date="2014-11" db="EMBL/GenBank/DDBJ databases">
        <authorList>
            <person name="Zhu J."/>
            <person name="Qi W."/>
            <person name="Song R."/>
        </authorList>
    </citation>
    <scope>NUCLEOTIDE SEQUENCE</scope>
</reference>
<dbReference type="UniPathway" id="UPA00193"/>
<proteinExistence type="inferred from homology"/>
<feature type="binding site" evidence="8">
    <location>
        <begin position="166"/>
        <end position="168"/>
    </location>
    <ligand>
        <name>NADP(+)</name>
        <dbReference type="ChEBI" id="CHEBI:58349"/>
    </ligand>
</feature>
<evidence type="ECO:0000256" key="3">
    <source>
        <dbReference type="ARBA" id="ARBA00022563"/>
    </source>
</evidence>
<evidence type="ECO:0000256" key="7">
    <source>
        <dbReference type="ARBA" id="ARBA00023268"/>
    </source>
</evidence>
<dbReference type="InterPro" id="IPR020631">
    <property type="entry name" value="THF_DH/CycHdrlase_NAD-bd_dom"/>
</dbReference>
<dbReference type="PANTHER" id="PTHR48099:SF5">
    <property type="entry name" value="C-1-TETRAHYDROFOLATE SYNTHASE, CYTOPLASMIC"/>
    <property type="match status" value="1"/>
</dbReference>
<accession>A0A1B1TE55</accession>
<dbReference type="PRINTS" id="PR00085">
    <property type="entry name" value="THFDHDRGNASE"/>
</dbReference>
<keyword evidence="8" id="KW-0486">Methionine biosynthesis</keyword>
<dbReference type="PANTHER" id="PTHR48099">
    <property type="entry name" value="C-1-TETRAHYDROFOLATE SYNTHASE, CYTOPLASMIC-RELATED"/>
    <property type="match status" value="1"/>
</dbReference>
<comment type="subunit">
    <text evidence="2 8">Homodimer.</text>
</comment>
<dbReference type="InterPro" id="IPR036291">
    <property type="entry name" value="NAD(P)-bd_dom_sf"/>
</dbReference>
<sequence>MVAQRLDGRACSQEVEADLTKRIQTCIDRGVTPHIAVIIVGDDPASHVYVGAKIKACERLNLKSTHIELPEQTTQDKLKEIVQELNTDELVHGILIQSPLPKHLDEEELTDLIEPSKDVDGFHPTNLGRLVQGRSDGMLPCTPSGVMRLLDWAGIETRGKRAVVIGRSQNVGMPQALLLTARGADATVTIAHSKTENIPEICKSADIIVAAVGRPEMVKPDWVKQGAIVVDVGVNRVDDSSRERGWRLAGDVAPEVNDVASWLSPVPGGVGPMTVAMLMENTVRSAENKLI</sequence>
<dbReference type="GO" id="GO:0000105">
    <property type="term" value="P:L-histidine biosynthetic process"/>
    <property type="evidence" value="ECO:0007669"/>
    <property type="project" value="UniProtKB-KW"/>
</dbReference>
<dbReference type="InterPro" id="IPR046346">
    <property type="entry name" value="Aminoacid_DH-like_N_sf"/>
</dbReference>
<dbReference type="HAMAP" id="MF_01576">
    <property type="entry name" value="THF_DHG_CYH"/>
    <property type="match status" value="1"/>
</dbReference>
<evidence type="ECO:0000259" key="9">
    <source>
        <dbReference type="Pfam" id="PF00763"/>
    </source>
</evidence>
<dbReference type="SUPFAM" id="SSF53223">
    <property type="entry name" value="Aminoacid dehydrogenase-like, N-terminal domain"/>
    <property type="match status" value="1"/>
</dbReference>
<feature type="domain" description="Tetrahydrofolate dehydrogenase/cyclohydrolase catalytic" evidence="9">
    <location>
        <begin position="6"/>
        <end position="120"/>
    </location>
</feature>
<keyword evidence="6 8" id="KW-0560">Oxidoreductase</keyword>
<dbReference type="Pfam" id="PF02882">
    <property type="entry name" value="THF_DHG_CYH_C"/>
    <property type="match status" value="1"/>
</dbReference>
<dbReference type="GO" id="GO:0009086">
    <property type="term" value="P:methionine biosynthetic process"/>
    <property type="evidence" value="ECO:0007669"/>
    <property type="project" value="UniProtKB-KW"/>
</dbReference>
<feature type="binding site" evidence="8">
    <location>
        <position position="234"/>
    </location>
    <ligand>
        <name>NADP(+)</name>
        <dbReference type="ChEBI" id="CHEBI:58349"/>
    </ligand>
</feature>
<evidence type="ECO:0000313" key="11">
    <source>
        <dbReference type="EMBL" id="ANV80566.1"/>
    </source>
</evidence>
<comment type="pathway">
    <text evidence="1 8">One-carbon metabolism; tetrahydrofolate interconversion.</text>
</comment>
<evidence type="ECO:0000259" key="10">
    <source>
        <dbReference type="Pfam" id="PF02882"/>
    </source>
</evidence>
<evidence type="ECO:0000256" key="1">
    <source>
        <dbReference type="ARBA" id="ARBA00004777"/>
    </source>
</evidence>
<evidence type="ECO:0000256" key="6">
    <source>
        <dbReference type="ARBA" id="ARBA00023002"/>
    </source>
</evidence>
<dbReference type="Gene3D" id="3.40.50.720">
    <property type="entry name" value="NAD(P)-binding Rossmann-like Domain"/>
    <property type="match status" value="1"/>
</dbReference>
<evidence type="ECO:0000256" key="4">
    <source>
        <dbReference type="ARBA" id="ARBA00022801"/>
    </source>
</evidence>
<dbReference type="PROSITE" id="PS00767">
    <property type="entry name" value="THF_DHG_CYH_2"/>
    <property type="match status" value="1"/>
</dbReference>
<comment type="similarity">
    <text evidence="8">Belongs to the tetrahydrofolate dehydrogenase/cyclohydrolase family.</text>
</comment>
<name>A0A1B1TE55_9ARCH</name>
<dbReference type="GO" id="GO:0035999">
    <property type="term" value="P:tetrahydrofolate interconversion"/>
    <property type="evidence" value="ECO:0007669"/>
    <property type="project" value="UniProtKB-UniRule"/>
</dbReference>
<dbReference type="InterPro" id="IPR020630">
    <property type="entry name" value="THF_DH/CycHdrlase_cat_dom"/>
</dbReference>
<keyword evidence="8" id="KW-0368">Histidine biosynthesis</keyword>
<protein>
    <recommendedName>
        <fullName evidence="8">Bifunctional protein FolD</fullName>
    </recommendedName>
    <domain>
        <recommendedName>
            <fullName evidence="8">Methylenetetrahydrofolate dehydrogenase</fullName>
            <ecNumber evidence="8">1.5.1.5</ecNumber>
        </recommendedName>
    </domain>
    <domain>
        <recommendedName>
            <fullName evidence="8">Methenyltetrahydrofolate cyclohydrolase</fullName>
            <ecNumber evidence="8">3.5.4.9</ecNumber>
        </recommendedName>
    </domain>
</protein>
<comment type="catalytic activity">
    <reaction evidence="8">
        <text>(6R)-5,10-methylene-5,6,7,8-tetrahydrofolate + NADP(+) = (6R)-5,10-methenyltetrahydrofolate + NADPH</text>
        <dbReference type="Rhea" id="RHEA:22812"/>
        <dbReference type="ChEBI" id="CHEBI:15636"/>
        <dbReference type="ChEBI" id="CHEBI:57455"/>
        <dbReference type="ChEBI" id="CHEBI:57783"/>
        <dbReference type="ChEBI" id="CHEBI:58349"/>
        <dbReference type="EC" id="1.5.1.5"/>
    </reaction>
</comment>
<keyword evidence="3 8" id="KW-0554">One-carbon metabolism</keyword>
<dbReference type="EMBL" id="KP211893">
    <property type="protein sequence ID" value="ANV80566.1"/>
    <property type="molecule type" value="Genomic_DNA"/>
</dbReference>
<dbReference type="FunFam" id="3.40.50.720:FF:000006">
    <property type="entry name" value="Bifunctional protein FolD"/>
    <property type="match status" value="1"/>
</dbReference>
<dbReference type="CDD" id="cd01080">
    <property type="entry name" value="NAD_bind_m-THF_DH_Cyclohyd"/>
    <property type="match status" value="1"/>
</dbReference>
<dbReference type="GO" id="GO:0004488">
    <property type="term" value="F:methylenetetrahydrofolate dehydrogenase (NADP+) activity"/>
    <property type="evidence" value="ECO:0007669"/>
    <property type="project" value="UniProtKB-UniRule"/>
</dbReference>
<gene>
    <name evidence="8" type="primary">folD</name>
</gene>
<keyword evidence="7 8" id="KW-0511">Multifunctional enzyme</keyword>
<dbReference type="FunFam" id="3.40.50.10860:FF:000005">
    <property type="entry name" value="C-1-tetrahydrofolate synthase, cytoplasmic, putative"/>
    <property type="match status" value="1"/>
</dbReference>
<comment type="catalytic activity">
    <reaction evidence="8">
        <text>(6R)-5,10-methenyltetrahydrofolate + H2O = (6R)-10-formyltetrahydrofolate + H(+)</text>
        <dbReference type="Rhea" id="RHEA:23700"/>
        <dbReference type="ChEBI" id="CHEBI:15377"/>
        <dbReference type="ChEBI" id="CHEBI:15378"/>
        <dbReference type="ChEBI" id="CHEBI:57455"/>
        <dbReference type="ChEBI" id="CHEBI:195366"/>
        <dbReference type="EC" id="3.5.4.9"/>
    </reaction>
</comment>
<organism evidence="11">
    <name type="scientific">uncultured Poseidoniia archaeon</name>
    <dbReference type="NCBI Taxonomy" id="1697135"/>
    <lineage>
        <taxon>Archaea</taxon>
        <taxon>Methanobacteriati</taxon>
        <taxon>Thermoplasmatota</taxon>
        <taxon>Candidatus Poseidoniia</taxon>
        <taxon>environmental samples</taxon>
    </lineage>
</organism>
<keyword evidence="8" id="KW-0028">Amino-acid biosynthesis</keyword>
<dbReference type="Pfam" id="PF00763">
    <property type="entry name" value="THF_DHG_CYH"/>
    <property type="match status" value="1"/>
</dbReference>
<comment type="function">
    <text evidence="8">Catalyzes the oxidation of 5,10-methylenetetrahydrofolate to 5,10-methenyltetrahydrofolate and then the hydrolysis of 5,10-methenyltetrahydrofolate to 10-formyltetrahydrofolate.</text>
</comment>
<dbReference type="GO" id="GO:0004477">
    <property type="term" value="F:methenyltetrahydrofolate cyclohydrolase activity"/>
    <property type="evidence" value="ECO:0007669"/>
    <property type="project" value="UniProtKB-UniRule"/>
</dbReference>